<dbReference type="AlphaFoldDB" id="A0A158KMH5"/>
<gene>
    <name evidence="15" type="ORF">AWB67_05887</name>
</gene>
<evidence type="ECO:0000256" key="7">
    <source>
        <dbReference type="ARBA" id="ARBA00022723"/>
    </source>
</evidence>
<evidence type="ECO:0000256" key="3">
    <source>
        <dbReference type="ARBA" id="ARBA00022448"/>
    </source>
</evidence>
<dbReference type="GO" id="GO:0022904">
    <property type="term" value="P:respiratory electron transport chain"/>
    <property type="evidence" value="ECO:0007669"/>
    <property type="project" value="InterPro"/>
</dbReference>
<evidence type="ECO:0000256" key="4">
    <source>
        <dbReference type="ARBA" id="ARBA00022475"/>
    </source>
</evidence>
<evidence type="ECO:0000256" key="8">
    <source>
        <dbReference type="ARBA" id="ARBA00022982"/>
    </source>
</evidence>
<evidence type="ECO:0000256" key="12">
    <source>
        <dbReference type="ARBA" id="ARBA00037975"/>
    </source>
</evidence>
<sequence length="143" mass="15818">MTVLLLALQFVIGWRMPDVHKDTQAVGLIAWHLSVGATLVAEVVSPITHFFLYVRLLLVALLGWINASPRGWTVRFAGAVAYPSLSKTESPFGDKMGDVHAILAWELFALIFLYKVAALFHRFLLQDLAADAAERWSIAVLDG</sequence>
<evidence type="ECO:0000256" key="2">
    <source>
        <dbReference type="ARBA" id="ARBA00004651"/>
    </source>
</evidence>
<keyword evidence="11 13" id="KW-0472">Membrane</keyword>
<dbReference type="PANTHER" id="PTHR30529">
    <property type="entry name" value="CYTOCHROME B561"/>
    <property type="match status" value="1"/>
</dbReference>
<dbReference type="PANTHER" id="PTHR30529:SF1">
    <property type="entry name" value="CYTOCHROME B561 HOMOLOG 2"/>
    <property type="match status" value="1"/>
</dbReference>
<dbReference type="GO" id="GO:0020037">
    <property type="term" value="F:heme binding"/>
    <property type="evidence" value="ECO:0007669"/>
    <property type="project" value="TreeGrafter"/>
</dbReference>
<keyword evidence="7" id="KW-0479">Metal-binding</keyword>
<dbReference type="InterPro" id="IPR011577">
    <property type="entry name" value="Cyt_b561_bac/Ni-Hgenase"/>
</dbReference>
<keyword evidence="3" id="KW-0813">Transport</keyword>
<proteinExistence type="inferred from homology"/>
<keyword evidence="4" id="KW-1003">Cell membrane</keyword>
<keyword evidence="6 13" id="KW-0812">Transmembrane</keyword>
<keyword evidence="16" id="KW-1185">Reference proteome</keyword>
<protein>
    <submittedName>
        <fullName evidence="15">Cytochrome B561</fullName>
    </submittedName>
</protein>
<evidence type="ECO:0000256" key="1">
    <source>
        <dbReference type="ARBA" id="ARBA00001970"/>
    </source>
</evidence>
<dbReference type="InterPro" id="IPR052168">
    <property type="entry name" value="Cytochrome_b561_oxidase"/>
</dbReference>
<keyword evidence="9 13" id="KW-1133">Transmembrane helix</keyword>
<reference evidence="15" key="1">
    <citation type="submission" date="2016-01" db="EMBL/GenBank/DDBJ databases">
        <authorList>
            <person name="Peeters C."/>
        </authorList>
    </citation>
    <scope>NUCLEOTIDE SEQUENCE [LARGE SCALE GENOMIC DNA]</scope>
    <source>
        <strain evidence="15">LMG 22937</strain>
    </source>
</reference>
<feature type="transmembrane region" description="Helical" evidence="13">
    <location>
        <begin position="50"/>
        <end position="67"/>
    </location>
</feature>
<evidence type="ECO:0000256" key="9">
    <source>
        <dbReference type="ARBA" id="ARBA00022989"/>
    </source>
</evidence>
<evidence type="ECO:0000259" key="14">
    <source>
        <dbReference type="Pfam" id="PF01292"/>
    </source>
</evidence>
<accession>A0A158KMH5</accession>
<evidence type="ECO:0000256" key="11">
    <source>
        <dbReference type="ARBA" id="ARBA00023136"/>
    </source>
</evidence>
<dbReference type="Proteomes" id="UP000054925">
    <property type="component" value="Unassembled WGS sequence"/>
</dbReference>
<evidence type="ECO:0000256" key="6">
    <source>
        <dbReference type="ARBA" id="ARBA00022692"/>
    </source>
</evidence>
<comment type="cofactor">
    <cofactor evidence="1">
        <name>heme b</name>
        <dbReference type="ChEBI" id="CHEBI:60344"/>
    </cofactor>
</comment>
<dbReference type="GO" id="GO:0009055">
    <property type="term" value="F:electron transfer activity"/>
    <property type="evidence" value="ECO:0007669"/>
    <property type="project" value="InterPro"/>
</dbReference>
<name>A0A158KMH5_9BURK</name>
<dbReference type="GO" id="GO:0005886">
    <property type="term" value="C:plasma membrane"/>
    <property type="evidence" value="ECO:0007669"/>
    <property type="project" value="UniProtKB-SubCell"/>
</dbReference>
<dbReference type="SUPFAM" id="SSF81342">
    <property type="entry name" value="Transmembrane di-heme cytochromes"/>
    <property type="match status" value="1"/>
</dbReference>
<evidence type="ECO:0000313" key="16">
    <source>
        <dbReference type="Proteomes" id="UP000054925"/>
    </source>
</evidence>
<keyword evidence="10" id="KW-0408">Iron</keyword>
<dbReference type="EMBL" id="FCOL02000064">
    <property type="protein sequence ID" value="SAL81601.1"/>
    <property type="molecule type" value="Genomic_DNA"/>
</dbReference>
<feature type="transmembrane region" description="Helical" evidence="13">
    <location>
        <begin position="25"/>
        <end position="43"/>
    </location>
</feature>
<organism evidence="15 16">
    <name type="scientific">Caballeronia terrestris</name>
    <dbReference type="NCBI Taxonomy" id="1226301"/>
    <lineage>
        <taxon>Bacteria</taxon>
        <taxon>Pseudomonadati</taxon>
        <taxon>Pseudomonadota</taxon>
        <taxon>Betaproteobacteria</taxon>
        <taxon>Burkholderiales</taxon>
        <taxon>Burkholderiaceae</taxon>
        <taxon>Caballeronia</taxon>
    </lineage>
</organism>
<evidence type="ECO:0000313" key="15">
    <source>
        <dbReference type="EMBL" id="SAL81601.1"/>
    </source>
</evidence>
<evidence type="ECO:0000256" key="10">
    <source>
        <dbReference type="ARBA" id="ARBA00023004"/>
    </source>
</evidence>
<dbReference type="GO" id="GO:0046872">
    <property type="term" value="F:metal ion binding"/>
    <property type="evidence" value="ECO:0007669"/>
    <property type="project" value="UniProtKB-KW"/>
</dbReference>
<evidence type="ECO:0000256" key="5">
    <source>
        <dbReference type="ARBA" id="ARBA00022617"/>
    </source>
</evidence>
<keyword evidence="8" id="KW-0249">Electron transport</keyword>
<dbReference type="InterPro" id="IPR016174">
    <property type="entry name" value="Di-haem_cyt_TM"/>
</dbReference>
<evidence type="ECO:0000256" key="13">
    <source>
        <dbReference type="SAM" id="Phobius"/>
    </source>
</evidence>
<comment type="subcellular location">
    <subcellularLocation>
        <location evidence="2">Cell membrane</location>
        <topology evidence="2">Multi-pass membrane protein</topology>
    </subcellularLocation>
</comment>
<comment type="caution">
    <text evidence="15">The sequence shown here is derived from an EMBL/GenBank/DDBJ whole genome shotgun (WGS) entry which is preliminary data.</text>
</comment>
<feature type="domain" description="Cytochrome b561 bacterial/Ni-hydrogenase" evidence="14">
    <location>
        <begin position="47"/>
        <end position="127"/>
    </location>
</feature>
<feature type="transmembrane region" description="Helical" evidence="13">
    <location>
        <begin position="99"/>
        <end position="120"/>
    </location>
</feature>
<keyword evidence="5" id="KW-0349">Heme</keyword>
<dbReference type="Pfam" id="PF01292">
    <property type="entry name" value="Ni_hydr_CYTB"/>
    <property type="match status" value="1"/>
</dbReference>
<comment type="similarity">
    <text evidence="12">Belongs to the cytochrome b561 family.</text>
</comment>